<dbReference type="SUPFAM" id="SSF53041">
    <property type="entry name" value="Resolvase-like"/>
    <property type="match status" value="1"/>
</dbReference>
<evidence type="ECO:0000313" key="3">
    <source>
        <dbReference type="Proteomes" id="UP000280696"/>
    </source>
</evidence>
<sequence length="109" mass="12501">MKYAKEHGFPNPKFYVDDGYTGTNFDRPSFKEMSMDIEKGLVKTVIVKDLSRFGRNYIEVGSYSEIIYPEAGVRFIAIMDNVDTGSLESNEFAAFTNLFNEWYPKSDVV</sequence>
<dbReference type="GO" id="GO:0000150">
    <property type="term" value="F:DNA strand exchange activity"/>
    <property type="evidence" value="ECO:0007669"/>
    <property type="project" value="InterPro"/>
</dbReference>
<dbReference type="PANTHER" id="PTHR30461:SF23">
    <property type="entry name" value="DNA RECOMBINASE-RELATED"/>
    <property type="match status" value="1"/>
</dbReference>
<dbReference type="Gene3D" id="3.40.50.1390">
    <property type="entry name" value="Resolvase, N-terminal catalytic domain"/>
    <property type="match status" value="1"/>
</dbReference>
<gene>
    <name evidence="2" type="ORF">D7V94_22345</name>
</gene>
<dbReference type="OrthoDB" id="9784557at2"/>
<protein>
    <recommendedName>
        <fullName evidence="1">Resolvase/invertase-type recombinase catalytic domain-containing protein</fullName>
    </recommendedName>
</protein>
<evidence type="ECO:0000259" key="1">
    <source>
        <dbReference type="PROSITE" id="PS51736"/>
    </source>
</evidence>
<dbReference type="Proteomes" id="UP000280696">
    <property type="component" value="Unassembled WGS sequence"/>
</dbReference>
<feature type="domain" description="Resolvase/invertase-type recombinase catalytic" evidence="1">
    <location>
        <begin position="1"/>
        <end position="109"/>
    </location>
</feature>
<comment type="caution">
    <text evidence="2">The sequence shown here is derived from an EMBL/GenBank/DDBJ whole genome shotgun (WGS) entry which is preliminary data.</text>
</comment>
<dbReference type="AlphaFoldDB" id="A0A3A9AHN2"/>
<evidence type="ECO:0000313" key="2">
    <source>
        <dbReference type="EMBL" id="RKI86871.1"/>
    </source>
</evidence>
<dbReference type="GO" id="GO:0003677">
    <property type="term" value="F:DNA binding"/>
    <property type="evidence" value="ECO:0007669"/>
    <property type="project" value="InterPro"/>
</dbReference>
<dbReference type="Pfam" id="PF00239">
    <property type="entry name" value="Resolvase"/>
    <property type="match status" value="1"/>
</dbReference>
<dbReference type="PROSITE" id="PS51736">
    <property type="entry name" value="RECOMBINASES_3"/>
    <property type="match status" value="1"/>
</dbReference>
<accession>A0A3A9AHN2</accession>
<dbReference type="InterPro" id="IPR036162">
    <property type="entry name" value="Resolvase-like_N_sf"/>
</dbReference>
<dbReference type="RefSeq" id="WP_120472461.1">
    <property type="nucleotide sequence ID" value="NZ_RAYQ01000058.1"/>
</dbReference>
<dbReference type="InterPro" id="IPR006119">
    <property type="entry name" value="Resolv_N"/>
</dbReference>
<keyword evidence="3" id="KW-1185">Reference proteome</keyword>
<proteinExistence type="predicted"/>
<dbReference type="SMART" id="SM00857">
    <property type="entry name" value="Resolvase"/>
    <property type="match status" value="1"/>
</dbReference>
<dbReference type="InterPro" id="IPR050639">
    <property type="entry name" value="SSR_resolvase"/>
</dbReference>
<reference evidence="2 3" key="1">
    <citation type="submission" date="2018-09" db="EMBL/GenBank/DDBJ databases">
        <title>Murine metabolic-syndrome-specific gut microbial biobank.</title>
        <authorList>
            <person name="Liu C."/>
        </authorList>
    </citation>
    <scope>NUCLEOTIDE SEQUENCE [LARGE SCALE GENOMIC DNA]</scope>
    <source>
        <strain evidence="2 3">0.1xD8-82</strain>
    </source>
</reference>
<dbReference type="EMBL" id="RAYQ01000058">
    <property type="protein sequence ID" value="RKI86871.1"/>
    <property type="molecule type" value="Genomic_DNA"/>
</dbReference>
<name>A0A3A9AHN2_9FIRM</name>
<organism evidence="2 3">
    <name type="scientific">Parablautia intestinalis</name>
    <dbReference type="NCBI Taxonomy" id="2320100"/>
    <lineage>
        <taxon>Bacteria</taxon>
        <taxon>Bacillati</taxon>
        <taxon>Bacillota</taxon>
        <taxon>Clostridia</taxon>
        <taxon>Lachnospirales</taxon>
        <taxon>Lachnospiraceae</taxon>
        <taxon>Parablautia</taxon>
    </lineage>
</organism>
<dbReference type="PANTHER" id="PTHR30461">
    <property type="entry name" value="DNA-INVERTASE FROM LAMBDOID PROPHAGE"/>
    <property type="match status" value="1"/>
</dbReference>